<evidence type="ECO:0000313" key="1">
    <source>
        <dbReference type="EMBL" id="CAJ1952032.1"/>
    </source>
</evidence>
<keyword evidence="3" id="KW-1185">Reference proteome</keyword>
<proteinExistence type="predicted"/>
<comment type="caution">
    <text evidence="2">The sequence shown here is derived from an EMBL/GenBank/DDBJ whole genome shotgun (WGS) entry which is preliminary data.</text>
</comment>
<dbReference type="EMBL" id="CAKOGP040001794">
    <property type="protein sequence ID" value="CAJ1952034.1"/>
    <property type="molecule type" value="Genomic_DNA"/>
</dbReference>
<name>A0AAD2JHR8_9STRA</name>
<protein>
    <submittedName>
        <fullName evidence="2">Uncharacterized protein</fullName>
    </submittedName>
</protein>
<evidence type="ECO:0000313" key="2">
    <source>
        <dbReference type="EMBL" id="CAJ1952034.1"/>
    </source>
</evidence>
<dbReference type="AlphaFoldDB" id="A0AAD2JHR8"/>
<dbReference type="EMBL" id="CAKOGP040001794">
    <property type="protein sequence ID" value="CAJ1952032.1"/>
    <property type="molecule type" value="Genomic_DNA"/>
</dbReference>
<sequence>MELDDDHIQDIAAACLTETNFTILQSPAGALCFCGKQLSNSYLSRHWKTCPIAKASEGAITKDKVKYVYDAEPKQMKGFLCVPCGQIYKSKSSFAKHFCGGNEIKCTTLVRCQGSLMSFWRRVHGKSKKKKGYNKIFLLGHYKKNYRMRQFF</sequence>
<dbReference type="Proteomes" id="UP001295423">
    <property type="component" value="Unassembled WGS sequence"/>
</dbReference>
<reference evidence="2" key="1">
    <citation type="submission" date="2023-08" db="EMBL/GenBank/DDBJ databases">
        <authorList>
            <person name="Audoor S."/>
            <person name="Bilcke G."/>
        </authorList>
    </citation>
    <scope>NUCLEOTIDE SEQUENCE</scope>
</reference>
<evidence type="ECO:0000313" key="3">
    <source>
        <dbReference type="Proteomes" id="UP001295423"/>
    </source>
</evidence>
<organism evidence="2 3">
    <name type="scientific">Cylindrotheca closterium</name>
    <dbReference type="NCBI Taxonomy" id="2856"/>
    <lineage>
        <taxon>Eukaryota</taxon>
        <taxon>Sar</taxon>
        <taxon>Stramenopiles</taxon>
        <taxon>Ochrophyta</taxon>
        <taxon>Bacillariophyta</taxon>
        <taxon>Bacillariophyceae</taxon>
        <taxon>Bacillariophycidae</taxon>
        <taxon>Bacillariales</taxon>
        <taxon>Bacillariaceae</taxon>
        <taxon>Cylindrotheca</taxon>
    </lineage>
</organism>
<gene>
    <name evidence="1" type="ORF">CYCCA115_LOCUS13360</name>
    <name evidence="2" type="ORF">CYCCA115_LOCUS13361</name>
</gene>
<accession>A0AAD2JHR8</accession>